<dbReference type="STRING" id="1484.SA87_12040"/>
<dbReference type="InterPro" id="IPR001308">
    <property type="entry name" value="ETF_a/FixB"/>
</dbReference>
<comment type="caution">
    <text evidence="9">The sequence shown here is derived from an EMBL/GenBank/DDBJ whole genome shotgun (WGS) entry which is preliminary data.</text>
</comment>
<dbReference type="Gene3D" id="3.40.50.620">
    <property type="entry name" value="HUPs"/>
    <property type="match status" value="1"/>
</dbReference>
<dbReference type="InterPro" id="IPR014730">
    <property type="entry name" value="ETF_a/b_N"/>
</dbReference>
<keyword evidence="3" id="KW-0285">Flavoprotein</keyword>
<evidence type="ECO:0000256" key="5">
    <source>
        <dbReference type="ARBA" id="ARBA00022982"/>
    </source>
</evidence>
<name>A0A132NDL4_HYDSH</name>
<evidence type="ECO:0000259" key="7">
    <source>
        <dbReference type="SMART" id="SM00893"/>
    </source>
</evidence>
<keyword evidence="11" id="KW-1185">Reference proteome</keyword>
<dbReference type="PIRSF" id="PIRSF000089">
    <property type="entry name" value="Electra_flavoP_a"/>
    <property type="match status" value="1"/>
</dbReference>
<dbReference type="Proteomes" id="UP000243024">
    <property type="component" value="Unassembled WGS sequence"/>
</dbReference>
<dbReference type="EMBL" id="PEBV01000012">
    <property type="protein sequence ID" value="PTQ53645.1"/>
    <property type="molecule type" value="Genomic_DNA"/>
</dbReference>
<dbReference type="PANTHER" id="PTHR43153:SF1">
    <property type="entry name" value="ELECTRON TRANSFER FLAVOPROTEIN SUBUNIT ALPHA, MITOCHONDRIAL"/>
    <property type="match status" value="1"/>
</dbReference>
<accession>A0A132NDL4</accession>
<keyword evidence="4 6" id="KW-0274">FAD</keyword>
<dbReference type="GO" id="GO:0033539">
    <property type="term" value="P:fatty acid beta-oxidation using acyl-CoA dehydrogenase"/>
    <property type="evidence" value="ECO:0007669"/>
    <property type="project" value="TreeGrafter"/>
</dbReference>
<evidence type="ECO:0000256" key="4">
    <source>
        <dbReference type="ARBA" id="ARBA00022827"/>
    </source>
</evidence>
<dbReference type="CDD" id="cd01715">
    <property type="entry name" value="ETF_alpha"/>
    <property type="match status" value="1"/>
</dbReference>
<dbReference type="InterPro" id="IPR033947">
    <property type="entry name" value="ETF_alpha_N"/>
</dbReference>
<dbReference type="EMBL" id="JAHHQF010000051">
    <property type="protein sequence ID" value="MBT9282242.1"/>
    <property type="molecule type" value="Genomic_DNA"/>
</dbReference>
<dbReference type="OrthoDB" id="9770286at2"/>
<feature type="binding site" evidence="6">
    <location>
        <position position="288"/>
    </location>
    <ligand>
        <name>FAD</name>
        <dbReference type="ChEBI" id="CHEBI:57692"/>
    </ligand>
</feature>
<protein>
    <submittedName>
        <fullName evidence="8 9">Electron transfer flavoprotein subunit alpha</fullName>
    </submittedName>
    <submittedName>
        <fullName evidence="10">Electron transfer flavoprotein, alpha subunit</fullName>
    </submittedName>
</protein>
<evidence type="ECO:0000256" key="3">
    <source>
        <dbReference type="ARBA" id="ARBA00022630"/>
    </source>
</evidence>
<feature type="binding site" evidence="6">
    <location>
        <begin position="250"/>
        <end position="254"/>
    </location>
    <ligand>
        <name>FAD</name>
        <dbReference type="ChEBI" id="CHEBI:57692"/>
    </ligand>
</feature>
<dbReference type="Pfam" id="PF00766">
    <property type="entry name" value="ETF_alpha"/>
    <property type="match status" value="1"/>
</dbReference>
<dbReference type="PROSITE" id="PS00696">
    <property type="entry name" value="ETF_ALPHA"/>
    <property type="match status" value="1"/>
</dbReference>
<keyword evidence="2" id="KW-0813">Transport</keyword>
<dbReference type="InterPro" id="IPR014729">
    <property type="entry name" value="Rossmann-like_a/b/a_fold"/>
</dbReference>
<evidence type="ECO:0000313" key="12">
    <source>
        <dbReference type="Proteomes" id="UP000244180"/>
    </source>
</evidence>
<dbReference type="RefSeq" id="WP_066197917.1">
    <property type="nucleotide sequence ID" value="NZ_CBCSAS010000003.1"/>
</dbReference>
<reference evidence="8" key="3">
    <citation type="journal article" date="2021" name="Microbiology">
        <title>Metagenomic Analysis of the Microbial Community in the Underground Coal Fire Area (Kemerovo Region, Russia) Revealed Predominance of Thermophilic Members of the Phyla Deinococcus-thermus, Aquificae, and Firmicutes.</title>
        <authorList>
            <person name="Kadnikov V."/>
            <person name="Mardanov A.V."/>
            <person name="Beletsky A.V."/>
            <person name="Karnachuk O.V."/>
            <person name="Ravin N.V."/>
        </authorList>
    </citation>
    <scope>NUCLEOTIDE SEQUENCE</scope>
    <source>
        <strain evidence="8">RBS10-49</strain>
    </source>
</reference>
<evidence type="ECO:0000313" key="10">
    <source>
        <dbReference type="EMBL" id="PTQ53645.1"/>
    </source>
</evidence>
<comment type="cofactor">
    <cofactor evidence="6">
        <name>FAD</name>
        <dbReference type="ChEBI" id="CHEBI:57692"/>
    </cofactor>
    <text evidence="6">Binds 1 FAD per dimer.</text>
</comment>
<organism evidence="9 11">
    <name type="scientific">Hydrogenibacillus schlegelii</name>
    <name type="common">Bacillus schlegelii</name>
    <dbReference type="NCBI Taxonomy" id="1484"/>
    <lineage>
        <taxon>Bacteria</taxon>
        <taxon>Bacillati</taxon>
        <taxon>Bacillota</taxon>
        <taxon>Bacilli</taxon>
        <taxon>Bacillales</taxon>
        <taxon>Bacillales Family X. Incertae Sedis</taxon>
        <taxon>Hydrogenibacillus</taxon>
    </lineage>
</organism>
<dbReference type="InterPro" id="IPR029035">
    <property type="entry name" value="DHS-like_NAD/FAD-binding_dom"/>
</dbReference>
<feature type="binding site" evidence="6">
    <location>
        <position position="211"/>
    </location>
    <ligand>
        <name>FAD</name>
        <dbReference type="ChEBI" id="CHEBI:57692"/>
    </ligand>
</feature>
<evidence type="ECO:0000313" key="11">
    <source>
        <dbReference type="Proteomes" id="UP000243024"/>
    </source>
</evidence>
<dbReference type="GO" id="GO:0009055">
    <property type="term" value="F:electron transfer activity"/>
    <property type="evidence" value="ECO:0007669"/>
    <property type="project" value="InterPro"/>
</dbReference>
<dbReference type="AlphaFoldDB" id="A0A132NDL4"/>
<reference evidence="10 12" key="2">
    <citation type="submission" date="2017-08" db="EMBL/GenBank/DDBJ databases">
        <title>Burning lignite coal seam in the remote Altai Mountains harbors a hydrogen-driven thermophilic microbial community.</title>
        <authorList>
            <person name="Kadnikov V.V."/>
            <person name="Mardanov A.V."/>
            <person name="Ivasenko D."/>
            <person name="Beletsky A.V."/>
            <person name="Karnachuk O.V."/>
            <person name="Ravin N.V."/>
        </authorList>
    </citation>
    <scope>NUCLEOTIDE SEQUENCE [LARGE SCALE GENOMIC DNA]</scope>
    <source>
        <strain evidence="10">AL33</strain>
    </source>
</reference>
<gene>
    <name evidence="10" type="ORF">HSCHL_1574</name>
    <name evidence="8" type="ORF">KM312_06240</name>
    <name evidence="9" type="ORF">SA87_12040</name>
</gene>
<dbReference type="FunFam" id="3.40.50.1220:FF:000001">
    <property type="entry name" value="Electron transfer flavoprotein, alpha subunit"/>
    <property type="match status" value="1"/>
</dbReference>
<dbReference type="SUPFAM" id="SSF52467">
    <property type="entry name" value="DHS-like NAD/FAD-binding domain"/>
    <property type="match status" value="1"/>
</dbReference>
<dbReference type="SMART" id="SM00893">
    <property type="entry name" value="ETF"/>
    <property type="match status" value="1"/>
</dbReference>
<evidence type="ECO:0000313" key="8">
    <source>
        <dbReference type="EMBL" id="MBT9282242.1"/>
    </source>
</evidence>
<dbReference type="Gene3D" id="3.40.50.1220">
    <property type="entry name" value="TPP-binding domain"/>
    <property type="match status" value="1"/>
</dbReference>
<dbReference type="Proteomes" id="UP000748108">
    <property type="component" value="Unassembled WGS sequence"/>
</dbReference>
<dbReference type="EMBL" id="JXBB01000001">
    <property type="protein sequence ID" value="OAR05592.1"/>
    <property type="molecule type" value="Genomic_DNA"/>
</dbReference>
<sequence>MAGKALVVAEVKGGALRQVALEAITAGRRFEPSEVIAVLLGAGGLDEPAAALGRRGADRIVIVEHESLGAYTPDAYLQALLQVVEREAPEVIVFGHTAIGRDVAPRLAARLGAGMVSDAVDVRSEGGEVRIVRPIYAGKAFEVRTFTDRPAVLSIRPNNLPLPDEAAGRTAPVERLAVDLKDLRSIVREVVKKTAQGVDLAEARVVVAGGRGTKGEEGFRLLRELADVLGGAVGASRGACDAGYADYALQIGQTGKVVTPDLYIAAGISGAIQHLAGMSGSKVIVAINKDPEAPIFQVADYGIVGDLFEVVPILIEEFKKVKVS</sequence>
<evidence type="ECO:0000256" key="1">
    <source>
        <dbReference type="ARBA" id="ARBA00005817"/>
    </source>
</evidence>
<dbReference type="PANTHER" id="PTHR43153">
    <property type="entry name" value="ELECTRON TRANSFER FLAVOPROTEIN ALPHA"/>
    <property type="match status" value="1"/>
</dbReference>
<proteinExistence type="inferred from homology"/>
<feature type="binding site" evidence="6">
    <location>
        <begin position="267"/>
        <end position="274"/>
    </location>
    <ligand>
        <name>FAD</name>
        <dbReference type="ChEBI" id="CHEBI:57692"/>
    </ligand>
</feature>
<dbReference type="Proteomes" id="UP000244180">
    <property type="component" value="Unassembled WGS sequence"/>
</dbReference>
<evidence type="ECO:0000256" key="6">
    <source>
        <dbReference type="PIRSR" id="PIRSR000089-1"/>
    </source>
</evidence>
<dbReference type="Pfam" id="PF01012">
    <property type="entry name" value="ETF"/>
    <property type="match status" value="1"/>
</dbReference>
<dbReference type="SUPFAM" id="SSF52402">
    <property type="entry name" value="Adenine nucleotide alpha hydrolases-like"/>
    <property type="match status" value="1"/>
</dbReference>
<keyword evidence="5" id="KW-0249">Electron transport</keyword>
<evidence type="ECO:0000313" key="9">
    <source>
        <dbReference type="EMBL" id="OAR05592.1"/>
    </source>
</evidence>
<reference evidence="9 11" key="1">
    <citation type="submission" date="2015-09" db="EMBL/GenBank/DDBJ databases">
        <title>Draft genome sequence of Hydrogenibacillus schlegelii DSM 2000.</title>
        <authorList>
            <person name="Hemp J."/>
        </authorList>
    </citation>
    <scope>NUCLEOTIDE SEQUENCE [LARGE SCALE GENOMIC DNA]</scope>
    <source>
        <strain evidence="9 11">MA 48</strain>
    </source>
</reference>
<dbReference type="InterPro" id="IPR018206">
    <property type="entry name" value="ETF_asu_C_CS"/>
</dbReference>
<dbReference type="GO" id="GO:0050660">
    <property type="term" value="F:flavin adenine dinucleotide binding"/>
    <property type="evidence" value="ECO:0007669"/>
    <property type="project" value="InterPro"/>
</dbReference>
<comment type="similarity">
    <text evidence="1">Belongs to the ETF alpha-subunit/FixB family.</text>
</comment>
<dbReference type="InterPro" id="IPR014731">
    <property type="entry name" value="ETF_asu_C"/>
</dbReference>
<evidence type="ECO:0000256" key="2">
    <source>
        <dbReference type="ARBA" id="ARBA00022448"/>
    </source>
</evidence>
<feature type="binding site" evidence="6">
    <location>
        <begin position="236"/>
        <end position="237"/>
    </location>
    <ligand>
        <name>FAD</name>
        <dbReference type="ChEBI" id="CHEBI:57692"/>
    </ligand>
</feature>
<feature type="domain" description="Electron transfer flavoprotein alpha/beta-subunit N-terminal" evidence="7">
    <location>
        <begin position="5"/>
        <end position="190"/>
    </location>
</feature>